<feature type="compositionally biased region" description="Polar residues" evidence="1">
    <location>
        <begin position="149"/>
        <end position="158"/>
    </location>
</feature>
<dbReference type="Proteomes" id="UP000027135">
    <property type="component" value="Unassembled WGS sequence"/>
</dbReference>
<name>A0A067QLF5_ZOONE</name>
<feature type="region of interest" description="Disordered" evidence="1">
    <location>
        <begin position="149"/>
        <end position="171"/>
    </location>
</feature>
<dbReference type="InParanoid" id="A0A067QLF5"/>
<organism evidence="2 3">
    <name type="scientific">Zootermopsis nevadensis</name>
    <name type="common">Dampwood termite</name>
    <dbReference type="NCBI Taxonomy" id="136037"/>
    <lineage>
        <taxon>Eukaryota</taxon>
        <taxon>Metazoa</taxon>
        <taxon>Ecdysozoa</taxon>
        <taxon>Arthropoda</taxon>
        <taxon>Hexapoda</taxon>
        <taxon>Insecta</taxon>
        <taxon>Pterygota</taxon>
        <taxon>Neoptera</taxon>
        <taxon>Polyneoptera</taxon>
        <taxon>Dictyoptera</taxon>
        <taxon>Blattodea</taxon>
        <taxon>Blattoidea</taxon>
        <taxon>Termitoidae</taxon>
        <taxon>Termopsidae</taxon>
        <taxon>Zootermopsis</taxon>
    </lineage>
</organism>
<sequence>MLGPAAGGLNLAHIGGKPVLLASKAQPTPIQGAAGQNVILTSQAAGGHQTVVLASQALRAQGGTLVLQQGGAQQILLPPGFQGGTLNIKTLQGLQGLQGLKVIPLSQATTAASTKGRQQVYARIISPGLRPAATNIVHQNTATAVALQGTTSETSPANPQLGAGPSSSTEQ</sequence>
<evidence type="ECO:0000256" key="1">
    <source>
        <dbReference type="SAM" id="MobiDB-lite"/>
    </source>
</evidence>
<dbReference type="eggNOG" id="ENOG502SWSW">
    <property type="taxonomic scope" value="Eukaryota"/>
</dbReference>
<keyword evidence="3" id="KW-1185">Reference proteome</keyword>
<dbReference type="AlphaFoldDB" id="A0A067QLF5"/>
<reference evidence="2 3" key="1">
    <citation type="journal article" date="2014" name="Nat. Commun.">
        <title>Molecular traces of alternative social organization in a termite genome.</title>
        <authorList>
            <person name="Terrapon N."/>
            <person name="Li C."/>
            <person name="Robertson H.M."/>
            <person name="Ji L."/>
            <person name="Meng X."/>
            <person name="Booth W."/>
            <person name="Chen Z."/>
            <person name="Childers C.P."/>
            <person name="Glastad K.M."/>
            <person name="Gokhale K."/>
            <person name="Gowin J."/>
            <person name="Gronenberg W."/>
            <person name="Hermansen R.A."/>
            <person name="Hu H."/>
            <person name="Hunt B.G."/>
            <person name="Huylmans A.K."/>
            <person name="Khalil S.M."/>
            <person name="Mitchell R.D."/>
            <person name="Munoz-Torres M.C."/>
            <person name="Mustard J.A."/>
            <person name="Pan H."/>
            <person name="Reese J.T."/>
            <person name="Scharf M.E."/>
            <person name="Sun F."/>
            <person name="Vogel H."/>
            <person name="Xiao J."/>
            <person name="Yang W."/>
            <person name="Yang Z."/>
            <person name="Yang Z."/>
            <person name="Zhou J."/>
            <person name="Zhu J."/>
            <person name="Brent C.S."/>
            <person name="Elsik C.G."/>
            <person name="Goodisman M.A."/>
            <person name="Liberles D.A."/>
            <person name="Roe R.M."/>
            <person name="Vargo E.L."/>
            <person name="Vilcinskas A."/>
            <person name="Wang J."/>
            <person name="Bornberg-Bauer E."/>
            <person name="Korb J."/>
            <person name="Zhang G."/>
            <person name="Liebig J."/>
        </authorList>
    </citation>
    <scope>NUCLEOTIDE SEQUENCE [LARGE SCALE GENOMIC DNA]</scope>
    <source>
        <tissue evidence="2">Whole organism</tissue>
    </source>
</reference>
<dbReference type="STRING" id="136037.A0A067QLF5"/>
<accession>A0A067QLF5</accession>
<evidence type="ECO:0000313" key="2">
    <source>
        <dbReference type="EMBL" id="KDR08894.1"/>
    </source>
</evidence>
<gene>
    <name evidence="2" type="ORF">L798_00548</name>
</gene>
<protein>
    <submittedName>
        <fullName evidence="2">Uncharacterized protein</fullName>
    </submittedName>
</protein>
<evidence type="ECO:0000313" key="3">
    <source>
        <dbReference type="Proteomes" id="UP000027135"/>
    </source>
</evidence>
<proteinExistence type="predicted"/>
<dbReference type="EMBL" id="KK853289">
    <property type="protein sequence ID" value="KDR08894.1"/>
    <property type="molecule type" value="Genomic_DNA"/>
</dbReference>